<keyword evidence="3" id="KW-0223">Dioxygenase</keyword>
<evidence type="ECO:0000313" key="4">
    <source>
        <dbReference type="Proteomes" id="UP000016570"/>
    </source>
</evidence>
<dbReference type="AlphaFoldDB" id="U3A558"/>
<comment type="caution">
    <text evidence="3">The sequence shown here is derived from an EMBL/GenBank/DDBJ whole genome shotgun (WGS) entry which is preliminary data.</text>
</comment>
<organism evidence="3 4">
    <name type="scientific">Vibrio proteolyticus NBRC 13287</name>
    <dbReference type="NCBI Taxonomy" id="1219065"/>
    <lineage>
        <taxon>Bacteria</taxon>
        <taxon>Pseudomonadati</taxon>
        <taxon>Pseudomonadota</taxon>
        <taxon>Gammaproteobacteria</taxon>
        <taxon>Vibrionales</taxon>
        <taxon>Vibrionaceae</taxon>
        <taxon>Vibrio</taxon>
    </lineage>
</organism>
<dbReference type="PROSITE" id="PS51819">
    <property type="entry name" value="VOC"/>
    <property type="match status" value="1"/>
</dbReference>
<protein>
    <submittedName>
        <fullName evidence="3">Putative dioxygenase</fullName>
    </submittedName>
</protein>
<dbReference type="InterPro" id="IPR029068">
    <property type="entry name" value="Glyas_Bleomycin-R_OHBP_Dase"/>
</dbReference>
<reference evidence="3 4" key="1">
    <citation type="submission" date="2013-09" db="EMBL/GenBank/DDBJ databases">
        <title>Whole genome shotgun sequence of Vibrio proteolyticus NBRC 13287.</title>
        <authorList>
            <person name="Isaki S."/>
            <person name="Hosoyama A."/>
            <person name="Numata M."/>
            <person name="Hashimoto M."/>
            <person name="Hosoyama Y."/>
            <person name="Tsuchikane K."/>
            <person name="Noguchi M."/>
            <person name="Hirakata S."/>
            <person name="Ichikawa N."/>
            <person name="Ohji S."/>
            <person name="Yamazoe A."/>
            <person name="Fujita N."/>
        </authorList>
    </citation>
    <scope>NUCLEOTIDE SEQUENCE [LARGE SCALE GENOMIC DNA]</scope>
    <source>
        <strain evidence="3 4">NBRC 13287</strain>
    </source>
</reference>
<keyword evidence="1" id="KW-0479">Metal-binding</keyword>
<feature type="domain" description="VOC" evidence="2">
    <location>
        <begin position="7"/>
        <end position="130"/>
    </location>
</feature>
<dbReference type="SUPFAM" id="SSF54593">
    <property type="entry name" value="Glyoxalase/Bleomycin resistance protein/Dihydroxybiphenyl dioxygenase"/>
    <property type="match status" value="1"/>
</dbReference>
<dbReference type="GeneID" id="69722179"/>
<accession>U3A558</accession>
<dbReference type="InterPro" id="IPR051332">
    <property type="entry name" value="Fosfomycin_Res_Enzymes"/>
</dbReference>
<dbReference type="PANTHER" id="PTHR36113">
    <property type="entry name" value="LYASE, PUTATIVE-RELATED-RELATED"/>
    <property type="match status" value="1"/>
</dbReference>
<name>U3A558_VIBPR</name>
<dbReference type="InterPro" id="IPR037523">
    <property type="entry name" value="VOC_core"/>
</dbReference>
<dbReference type="Pfam" id="PF00903">
    <property type="entry name" value="Glyoxalase"/>
    <property type="match status" value="1"/>
</dbReference>
<proteinExistence type="predicted"/>
<dbReference type="eggNOG" id="COG0346">
    <property type="taxonomic scope" value="Bacteria"/>
</dbReference>
<sequence>MTPSTKGVHHIGLTVSRLEESAKFFTGVLGWKEVKRNPDYPAIFVSDGTVMLTLWSTKTDSPTEFDRKANVGLHHLALLIETEELLVSLHERLKEEGVLIEFEPELVREGPAKHLMCYDPSGIRIEFFWAGV</sequence>
<dbReference type="InterPro" id="IPR004360">
    <property type="entry name" value="Glyas_Fos-R_dOase_dom"/>
</dbReference>
<gene>
    <name evidence="3" type="ORF">VPR01S_14_00030</name>
</gene>
<dbReference type="Gene3D" id="3.10.180.10">
    <property type="entry name" value="2,3-Dihydroxybiphenyl 1,2-Dioxygenase, domain 1"/>
    <property type="match status" value="1"/>
</dbReference>
<dbReference type="EMBL" id="BATJ01000014">
    <property type="protein sequence ID" value="GAD68477.1"/>
    <property type="molecule type" value="Genomic_DNA"/>
</dbReference>
<evidence type="ECO:0000256" key="1">
    <source>
        <dbReference type="ARBA" id="ARBA00022723"/>
    </source>
</evidence>
<evidence type="ECO:0000313" key="3">
    <source>
        <dbReference type="EMBL" id="GAD68477.1"/>
    </source>
</evidence>
<dbReference type="STRING" id="1219065.VPR01S_14_00030"/>
<dbReference type="RefSeq" id="WP_021706447.1">
    <property type="nucleotide sequence ID" value="NZ_BATJ01000014.1"/>
</dbReference>
<dbReference type="Proteomes" id="UP000016570">
    <property type="component" value="Unassembled WGS sequence"/>
</dbReference>
<evidence type="ECO:0000259" key="2">
    <source>
        <dbReference type="PROSITE" id="PS51819"/>
    </source>
</evidence>
<dbReference type="PANTHER" id="PTHR36113:SF6">
    <property type="entry name" value="FOSFOMYCIN RESISTANCE PROTEIN FOSX"/>
    <property type="match status" value="1"/>
</dbReference>
<keyword evidence="4" id="KW-1185">Reference proteome</keyword>
<dbReference type="GO" id="GO:0046872">
    <property type="term" value="F:metal ion binding"/>
    <property type="evidence" value="ECO:0007669"/>
    <property type="project" value="UniProtKB-KW"/>
</dbReference>
<dbReference type="GO" id="GO:0051213">
    <property type="term" value="F:dioxygenase activity"/>
    <property type="evidence" value="ECO:0007669"/>
    <property type="project" value="UniProtKB-KW"/>
</dbReference>
<keyword evidence="3" id="KW-0560">Oxidoreductase</keyword>